<keyword evidence="2" id="KW-1185">Reference proteome</keyword>
<evidence type="ECO:0000313" key="1">
    <source>
        <dbReference type="EMBL" id="KAL3573391.1"/>
    </source>
</evidence>
<sequence length="185" mass="21867">MVPARLYNLRNATSFFLFPSATWNSIDSEYNGFGVNRTEKNMSNHYYEENKAKLRQDWNLTSTPKNKIFKSVAQESRYMINYNIRKEQCEVPWRQGLEEIDERGPHKSWHHNTAVKHKRWFSGQCSGFTKVKLKSTPVSQLNQRMEIINIMILHNHHALKTMQVYKGGNSIEYYWLLVAMWCGCV</sequence>
<protein>
    <submittedName>
        <fullName evidence="1">Uncharacterized protein</fullName>
    </submittedName>
</protein>
<dbReference type="Proteomes" id="UP000309997">
    <property type="component" value="Unassembled WGS sequence"/>
</dbReference>
<organism evidence="1 2">
    <name type="scientific">Populus alba</name>
    <name type="common">White poplar</name>
    <dbReference type="NCBI Taxonomy" id="43335"/>
    <lineage>
        <taxon>Eukaryota</taxon>
        <taxon>Viridiplantae</taxon>
        <taxon>Streptophyta</taxon>
        <taxon>Embryophyta</taxon>
        <taxon>Tracheophyta</taxon>
        <taxon>Spermatophyta</taxon>
        <taxon>Magnoliopsida</taxon>
        <taxon>eudicotyledons</taxon>
        <taxon>Gunneridae</taxon>
        <taxon>Pentapetalae</taxon>
        <taxon>rosids</taxon>
        <taxon>fabids</taxon>
        <taxon>Malpighiales</taxon>
        <taxon>Salicaceae</taxon>
        <taxon>Saliceae</taxon>
        <taxon>Populus</taxon>
    </lineage>
</organism>
<dbReference type="EMBL" id="RCHU02000013">
    <property type="protein sequence ID" value="KAL3573391.1"/>
    <property type="molecule type" value="Genomic_DNA"/>
</dbReference>
<gene>
    <name evidence="1" type="ORF">D5086_024004</name>
</gene>
<comment type="caution">
    <text evidence="1">The sequence shown here is derived from an EMBL/GenBank/DDBJ whole genome shotgun (WGS) entry which is preliminary data.</text>
</comment>
<accession>A0ACC4B4U6</accession>
<proteinExistence type="predicted"/>
<reference evidence="1 2" key="1">
    <citation type="journal article" date="2024" name="Plant Biotechnol. J.">
        <title>Genome and CRISPR/Cas9 system of a widespread forest tree (Populus alba) in the world.</title>
        <authorList>
            <person name="Liu Y.J."/>
            <person name="Jiang P.F."/>
            <person name="Han X.M."/>
            <person name="Li X.Y."/>
            <person name="Wang H.M."/>
            <person name="Wang Y.J."/>
            <person name="Wang X.X."/>
            <person name="Zeng Q.Y."/>
        </authorList>
    </citation>
    <scope>NUCLEOTIDE SEQUENCE [LARGE SCALE GENOMIC DNA]</scope>
    <source>
        <strain evidence="2">cv. PAL-ZL1</strain>
    </source>
</reference>
<evidence type="ECO:0000313" key="2">
    <source>
        <dbReference type="Proteomes" id="UP000309997"/>
    </source>
</evidence>
<name>A0ACC4B4U6_POPAL</name>